<reference evidence="1" key="2">
    <citation type="submission" date="2020-09" db="EMBL/GenBank/DDBJ databases">
        <authorList>
            <person name="Sun Q."/>
            <person name="Ohkuma M."/>
        </authorList>
    </citation>
    <scope>NUCLEOTIDE SEQUENCE</scope>
    <source>
        <strain evidence="1">JCM 3086</strain>
    </source>
</reference>
<name>A0A917L181_9ACTN</name>
<sequence length="61" mass="6562">MSGTDAARPTSARDRALDSKIVRKGLSAPLVPDPKVVRELLTRYASLQIALAERREAGKGT</sequence>
<gene>
    <name evidence="1" type="ORF">GCM10010121_052650</name>
</gene>
<evidence type="ECO:0000313" key="2">
    <source>
        <dbReference type="Proteomes" id="UP000657574"/>
    </source>
</evidence>
<protein>
    <submittedName>
        <fullName evidence="1">Uncharacterized protein</fullName>
    </submittedName>
</protein>
<proteinExistence type="predicted"/>
<accession>A0A917L181</accession>
<comment type="caution">
    <text evidence="1">The sequence shown here is derived from an EMBL/GenBank/DDBJ whole genome shotgun (WGS) entry which is preliminary data.</text>
</comment>
<dbReference type="AlphaFoldDB" id="A0A917L181"/>
<keyword evidence="2" id="KW-1185">Reference proteome</keyword>
<evidence type="ECO:0000313" key="1">
    <source>
        <dbReference type="EMBL" id="GGJ34876.1"/>
    </source>
</evidence>
<dbReference type="Pfam" id="PF17196">
    <property type="entry name" value="DUF5133"/>
    <property type="match status" value="1"/>
</dbReference>
<dbReference type="InterPro" id="IPR033457">
    <property type="entry name" value="DUF5133"/>
</dbReference>
<organism evidence="1 2">
    <name type="scientific">Streptomyces brasiliensis</name>
    <dbReference type="NCBI Taxonomy" id="1954"/>
    <lineage>
        <taxon>Bacteria</taxon>
        <taxon>Bacillati</taxon>
        <taxon>Actinomycetota</taxon>
        <taxon>Actinomycetes</taxon>
        <taxon>Kitasatosporales</taxon>
        <taxon>Streptomycetaceae</taxon>
        <taxon>Streptomyces</taxon>
    </lineage>
</organism>
<dbReference type="EMBL" id="BMQA01000019">
    <property type="protein sequence ID" value="GGJ34876.1"/>
    <property type="molecule type" value="Genomic_DNA"/>
</dbReference>
<reference evidence="1" key="1">
    <citation type="journal article" date="2014" name="Int. J. Syst. Evol. Microbiol.">
        <title>Complete genome sequence of Corynebacterium casei LMG S-19264T (=DSM 44701T), isolated from a smear-ripened cheese.</title>
        <authorList>
            <consortium name="US DOE Joint Genome Institute (JGI-PGF)"/>
            <person name="Walter F."/>
            <person name="Albersmeier A."/>
            <person name="Kalinowski J."/>
            <person name="Ruckert C."/>
        </authorList>
    </citation>
    <scope>NUCLEOTIDE SEQUENCE</scope>
    <source>
        <strain evidence="1">JCM 3086</strain>
    </source>
</reference>
<dbReference type="Proteomes" id="UP000657574">
    <property type="component" value="Unassembled WGS sequence"/>
</dbReference>